<dbReference type="Proteomes" id="UP000242642">
    <property type="component" value="Unassembled WGS sequence"/>
</dbReference>
<keyword evidence="2" id="KW-1185">Reference proteome</keyword>
<proteinExistence type="predicted"/>
<dbReference type="EMBL" id="FOHV01000011">
    <property type="protein sequence ID" value="SET21102.1"/>
    <property type="molecule type" value="Genomic_DNA"/>
</dbReference>
<evidence type="ECO:0000313" key="2">
    <source>
        <dbReference type="Proteomes" id="UP000242642"/>
    </source>
</evidence>
<accession>A0A1I0CNN6</accession>
<evidence type="ECO:0000313" key="1">
    <source>
        <dbReference type="EMBL" id="SET21102.1"/>
    </source>
</evidence>
<protein>
    <submittedName>
        <fullName evidence="1">Uncharacterized protein</fullName>
    </submittedName>
</protein>
<organism evidence="1 2">
    <name type="scientific">Thorsellia anophelis DSM 18579</name>
    <dbReference type="NCBI Taxonomy" id="1123402"/>
    <lineage>
        <taxon>Bacteria</taxon>
        <taxon>Pseudomonadati</taxon>
        <taxon>Pseudomonadota</taxon>
        <taxon>Gammaproteobacteria</taxon>
        <taxon>Enterobacterales</taxon>
        <taxon>Thorselliaceae</taxon>
        <taxon>Thorsellia</taxon>
    </lineage>
</organism>
<dbReference type="AlphaFoldDB" id="A0A1I0CNN6"/>
<reference evidence="2" key="1">
    <citation type="submission" date="2016-10" db="EMBL/GenBank/DDBJ databases">
        <authorList>
            <person name="Varghese N."/>
            <person name="Submissions S."/>
        </authorList>
    </citation>
    <scope>NUCLEOTIDE SEQUENCE [LARGE SCALE GENOMIC DNA]</scope>
    <source>
        <strain evidence="2">DSM 18579</strain>
    </source>
</reference>
<gene>
    <name evidence="1" type="ORF">SAMN02583745_01701</name>
</gene>
<name>A0A1I0CNN6_9GAMM</name>
<sequence length="58" mass="6701">MMRKYNAFKILQNSYYNMVVAMPKESYQSKPFSVNLVLEPTKTLNMAIIPVKTKVSTI</sequence>